<comment type="caution">
    <text evidence="3">The sequence shown here is derived from an EMBL/GenBank/DDBJ whole genome shotgun (WGS) entry which is preliminary data.</text>
</comment>
<feature type="transmembrane region" description="Helical" evidence="2">
    <location>
        <begin position="53"/>
        <end position="74"/>
    </location>
</feature>
<accession>A0ABT8D883</accession>
<keyword evidence="4" id="KW-1185">Reference proteome</keyword>
<dbReference type="RefSeq" id="WP_377682879.1">
    <property type="nucleotide sequence ID" value="NZ_JBHMDZ010000001.1"/>
</dbReference>
<reference evidence="4" key="1">
    <citation type="journal article" date="2019" name="Int. J. Syst. Evol. Microbiol.">
        <title>The Global Catalogue of Microorganisms (GCM) 10K type strain sequencing project: providing services to taxonomists for standard genome sequencing and annotation.</title>
        <authorList>
            <consortium name="The Broad Institute Genomics Platform"/>
            <consortium name="The Broad Institute Genome Sequencing Center for Infectious Disease"/>
            <person name="Wu L."/>
            <person name="Ma J."/>
        </authorList>
    </citation>
    <scope>NUCLEOTIDE SEQUENCE [LARGE SCALE GENOMIC DNA]</scope>
    <source>
        <strain evidence="4">CECT 8482</strain>
    </source>
</reference>
<feature type="transmembrane region" description="Helical" evidence="2">
    <location>
        <begin position="20"/>
        <end position="41"/>
    </location>
</feature>
<keyword evidence="2" id="KW-0812">Transmembrane</keyword>
<evidence type="ECO:0000313" key="3">
    <source>
        <dbReference type="EMBL" id="MDN3712541.1"/>
    </source>
</evidence>
<feature type="compositionally biased region" description="Low complexity" evidence="1">
    <location>
        <begin position="119"/>
        <end position="140"/>
    </location>
</feature>
<name>A0ABT8D883_9RHOB</name>
<evidence type="ECO:0000256" key="1">
    <source>
        <dbReference type="SAM" id="MobiDB-lite"/>
    </source>
</evidence>
<protein>
    <submittedName>
        <fullName evidence="3">Uncharacterized protein</fullName>
    </submittedName>
</protein>
<evidence type="ECO:0000256" key="2">
    <source>
        <dbReference type="SAM" id="Phobius"/>
    </source>
</evidence>
<gene>
    <name evidence="3" type="ORF">QWZ10_13700</name>
</gene>
<proteinExistence type="predicted"/>
<evidence type="ECO:0000313" key="4">
    <source>
        <dbReference type="Proteomes" id="UP001243846"/>
    </source>
</evidence>
<organism evidence="3 4">
    <name type="scientific">Paracoccus cavernae</name>
    <dbReference type="NCBI Taxonomy" id="1571207"/>
    <lineage>
        <taxon>Bacteria</taxon>
        <taxon>Pseudomonadati</taxon>
        <taxon>Pseudomonadota</taxon>
        <taxon>Alphaproteobacteria</taxon>
        <taxon>Rhodobacterales</taxon>
        <taxon>Paracoccaceae</taxon>
        <taxon>Paracoccus</taxon>
    </lineage>
</organism>
<keyword evidence="2" id="KW-0472">Membrane</keyword>
<keyword evidence="2" id="KW-1133">Transmembrane helix</keyword>
<feature type="region of interest" description="Disordered" evidence="1">
    <location>
        <begin position="119"/>
        <end position="142"/>
    </location>
</feature>
<dbReference type="EMBL" id="JAUFRC010000001">
    <property type="protein sequence ID" value="MDN3712541.1"/>
    <property type="molecule type" value="Genomic_DNA"/>
</dbReference>
<sequence>MNDIRENLRRIAAEQSRDRLVLIGGAATVVWLVLVVLLKLFGASGDADVETSAVSKLLSFAGLVTPLALIWLAVGLGRAIAGLQAEAIELRASLALIGRDDVPQAPAIRHVPAAPAPRAQAQGAQAASGQAGAQAGQQAAPEDEGALALDEYELIAAINFPDGPDDQEAISALRKALADPELARLIRAAQDVVTLLSKRGVYMEELYTREPDAAGWRRFAEGTRGASLQGLTLDVDAQFLDTASDMMRFDEVFRDVAQHFLRRYDKLIGRAAPELDDRLLLAMTYTRSGRAFTLLAQATGMIGNYQPQGEQNA</sequence>
<dbReference type="Proteomes" id="UP001243846">
    <property type="component" value="Unassembled WGS sequence"/>
</dbReference>